<dbReference type="SUPFAM" id="SSF52343">
    <property type="entry name" value="Ferredoxin reductase-like, C-terminal NADP-linked domain"/>
    <property type="match status" value="1"/>
</dbReference>
<comment type="catalytic activity">
    <reaction evidence="16">
        <text>2 nitric oxide + NADPH + 2 O2 = 2 nitrate + NADP(+) + H(+)</text>
        <dbReference type="Rhea" id="RHEA:19465"/>
        <dbReference type="ChEBI" id="CHEBI:15378"/>
        <dbReference type="ChEBI" id="CHEBI:15379"/>
        <dbReference type="ChEBI" id="CHEBI:16480"/>
        <dbReference type="ChEBI" id="CHEBI:17632"/>
        <dbReference type="ChEBI" id="CHEBI:57783"/>
        <dbReference type="ChEBI" id="CHEBI:58349"/>
        <dbReference type="EC" id="1.14.12.17"/>
    </reaction>
</comment>
<keyword evidence="7" id="KW-0479">Metal-binding</keyword>
<comment type="similarity">
    <text evidence="3">In the C-terminal section; belongs to the flavoprotein pyridine nucleotide cytochrome reductase family.</text>
</comment>
<dbReference type="AlphaFoldDB" id="A0A1B2F5V3"/>
<accession>A0A1B2F5V3</accession>
<evidence type="ECO:0000256" key="11">
    <source>
        <dbReference type="ARBA" id="ARBA00023004"/>
    </source>
</evidence>
<dbReference type="PANTHER" id="PTHR47354">
    <property type="entry name" value="NADH OXIDOREDUCTASE HCR"/>
    <property type="match status" value="1"/>
</dbReference>
<dbReference type="InterPro" id="IPR017938">
    <property type="entry name" value="Riboflavin_synthase-like_b-brl"/>
</dbReference>
<dbReference type="RefSeq" id="WP_070094319.1">
    <property type="nucleotide sequence ID" value="NZ_CP016634.1"/>
</dbReference>
<dbReference type="PANTHER" id="PTHR47354:SF5">
    <property type="entry name" value="PROTEIN RFBI"/>
    <property type="match status" value="1"/>
</dbReference>
<evidence type="ECO:0000256" key="12">
    <source>
        <dbReference type="ARBA" id="ARBA00023014"/>
    </source>
</evidence>
<dbReference type="Gene3D" id="3.10.20.30">
    <property type="match status" value="1"/>
</dbReference>
<evidence type="ECO:0000256" key="9">
    <source>
        <dbReference type="ARBA" id="ARBA00022857"/>
    </source>
</evidence>
<dbReference type="PRINTS" id="PR00371">
    <property type="entry name" value="FPNCR"/>
</dbReference>
<dbReference type="InterPro" id="IPR050415">
    <property type="entry name" value="MRET"/>
</dbReference>
<keyword evidence="5" id="KW-0349">Heme</keyword>
<comment type="catalytic activity">
    <reaction evidence="15">
        <text>2 nitric oxide + NADH + 2 O2 = 2 nitrate + NAD(+) + H(+)</text>
        <dbReference type="Rhea" id="RHEA:19469"/>
        <dbReference type="ChEBI" id="CHEBI:15378"/>
        <dbReference type="ChEBI" id="CHEBI:15379"/>
        <dbReference type="ChEBI" id="CHEBI:16480"/>
        <dbReference type="ChEBI" id="CHEBI:17632"/>
        <dbReference type="ChEBI" id="CHEBI:57540"/>
        <dbReference type="ChEBI" id="CHEBI:57945"/>
        <dbReference type="EC" id="1.14.12.17"/>
    </reaction>
</comment>
<comment type="cofactor">
    <cofactor evidence="2">
        <name>FAD</name>
        <dbReference type="ChEBI" id="CHEBI:57692"/>
    </cofactor>
</comment>
<keyword evidence="8" id="KW-0274">FAD</keyword>
<feature type="domain" description="FAD-binding FR-type" evidence="18">
    <location>
        <begin position="9"/>
        <end position="123"/>
    </location>
</feature>
<evidence type="ECO:0000256" key="14">
    <source>
        <dbReference type="ARBA" id="ARBA00034078"/>
    </source>
</evidence>
<dbReference type="InterPro" id="IPR036010">
    <property type="entry name" value="2Fe-2S_ferredoxin-like_sf"/>
</dbReference>
<keyword evidence="13" id="KW-0520">NAD</keyword>
<dbReference type="PROSITE" id="PS51085">
    <property type="entry name" value="2FE2S_FER_2"/>
    <property type="match status" value="1"/>
</dbReference>
<dbReference type="GO" id="GO:0046872">
    <property type="term" value="F:metal ion binding"/>
    <property type="evidence" value="ECO:0007669"/>
    <property type="project" value="UniProtKB-KW"/>
</dbReference>
<name>A0A1B2F5V3_PSEPU</name>
<dbReference type="InterPro" id="IPR001041">
    <property type="entry name" value="2Fe-2S_ferredoxin-type"/>
</dbReference>
<keyword evidence="6" id="KW-0285">Flavoprotein</keyword>
<evidence type="ECO:0000256" key="6">
    <source>
        <dbReference type="ARBA" id="ARBA00022630"/>
    </source>
</evidence>
<dbReference type="Pfam" id="PF00111">
    <property type="entry name" value="Fer2"/>
    <property type="match status" value="1"/>
</dbReference>
<dbReference type="Gene3D" id="3.40.50.80">
    <property type="entry name" value="Nucleotide-binding domain of ferredoxin-NADP reductase (FNR) module"/>
    <property type="match status" value="1"/>
</dbReference>
<dbReference type="Pfam" id="PF00175">
    <property type="entry name" value="NAD_binding_1"/>
    <property type="match status" value="1"/>
</dbReference>
<sequence>MPDALPTAQGFARFEVTAKVRESATITSLLLKPALNDAPIAFRPGQFIVVRIPQAQGPQVLRAYSLSSDPDDARQLRISVKHEQAPAHLPGVPAGVGSSFLHEALQVGGQLDIAGPSGNFVLDEDSDRPVLLFSGGVGLTPMVSMLHRLVTHSKRAVYFVHACENGGVHALREEVLALAARRPGVQVHFCYRAPTAQDLQSGHHHSSGLVTRQTLQRLLPLDDYDAYLCGPRPFMQANWRLLRGLGIERSRIRFEFFGPATILEEDEPAAPPLAPVMPATEGALSVRFEPSGQAVPWDAACPSLLDCAEQAGLTPPFSCRAGLCNACMTPLLSGTVEYAEAPLAEPAPGHVLLCCARPTSPVVLALGGK</sequence>
<reference evidence="19" key="1">
    <citation type="submission" date="2016-07" db="EMBL/GenBank/DDBJ databases">
        <title>New class B carbapenemase carried by novel plasmid in Pseudomonas putida enviromental strain in eastern Amazonia.</title>
        <authorList>
            <person name="Souza C.O."/>
            <person name="Lima K.V."/>
            <person name="Brasiliense D.M."/>
            <person name="Perez-Chaparro P.J."/>
            <person name="Mamizuka E.M."/>
            <person name="Lima M.O."/>
            <person name="Lima L.N."/>
            <person name="McCulloch J.A."/>
        </authorList>
    </citation>
    <scope>NUCLEOTIDE SEQUENCE [LARGE SCALE GENOMIC DNA]</scope>
    <source>
        <strain evidence="19">IEC33019</strain>
    </source>
</reference>
<dbReference type="EMBL" id="CP016634">
    <property type="protein sequence ID" value="ANY87561.1"/>
    <property type="molecule type" value="Genomic_DNA"/>
</dbReference>
<dbReference type="InterPro" id="IPR012675">
    <property type="entry name" value="Beta-grasp_dom_sf"/>
</dbReference>
<evidence type="ECO:0000256" key="15">
    <source>
        <dbReference type="ARBA" id="ARBA00048649"/>
    </source>
</evidence>
<evidence type="ECO:0000256" key="5">
    <source>
        <dbReference type="ARBA" id="ARBA00022617"/>
    </source>
</evidence>
<evidence type="ECO:0000256" key="7">
    <source>
        <dbReference type="ARBA" id="ARBA00022723"/>
    </source>
</evidence>
<feature type="domain" description="2Fe-2S ferredoxin-type" evidence="17">
    <location>
        <begin position="284"/>
        <end position="369"/>
    </location>
</feature>
<evidence type="ECO:0000256" key="4">
    <source>
        <dbReference type="ARBA" id="ARBA00012229"/>
    </source>
</evidence>
<dbReference type="PROSITE" id="PS51384">
    <property type="entry name" value="FAD_FR"/>
    <property type="match status" value="1"/>
</dbReference>
<comment type="cofactor">
    <cofactor evidence="1">
        <name>heme b</name>
        <dbReference type="ChEBI" id="CHEBI:60344"/>
    </cofactor>
</comment>
<evidence type="ECO:0000256" key="2">
    <source>
        <dbReference type="ARBA" id="ARBA00001974"/>
    </source>
</evidence>
<dbReference type="CDD" id="cd00207">
    <property type="entry name" value="fer2"/>
    <property type="match status" value="1"/>
</dbReference>
<dbReference type="GO" id="GO:0008941">
    <property type="term" value="F:nitric oxide dioxygenase NAD(P)H activity"/>
    <property type="evidence" value="ECO:0007669"/>
    <property type="project" value="UniProtKB-EC"/>
</dbReference>
<organism evidence="19">
    <name type="scientific">Pseudomonas putida</name>
    <name type="common">Arthrobacter siderocapsulatus</name>
    <dbReference type="NCBI Taxonomy" id="303"/>
    <lineage>
        <taxon>Bacteria</taxon>
        <taxon>Pseudomonadati</taxon>
        <taxon>Pseudomonadota</taxon>
        <taxon>Gammaproteobacteria</taxon>
        <taxon>Pseudomonadales</taxon>
        <taxon>Pseudomonadaceae</taxon>
        <taxon>Pseudomonas</taxon>
    </lineage>
</organism>
<dbReference type="InterPro" id="IPR001709">
    <property type="entry name" value="Flavoprot_Pyr_Nucl_cyt_Rdtase"/>
</dbReference>
<evidence type="ECO:0000256" key="16">
    <source>
        <dbReference type="ARBA" id="ARBA00049433"/>
    </source>
</evidence>
<dbReference type="Gene3D" id="2.40.30.10">
    <property type="entry name" value="Translation factors"/>
    <property type="match status" value="1"/>
</dbReference>
<dbReference type="InterPro" id="IPR001433">
    <property type="entry name" value="OxRdtase_FAD/NAD-bd"/>
</dbReference>
<gene>
    <name evidence="19" type="primary">hmp_2</name>
    <name evidence="19" type="ORF">IEC33019_2000</name>
</gene>
<evidence type="ECO:0000256" key="10">
    <source>
        <dbReference type="ARBA" id="ARBA00023002"/>
    </source>
</evidence>
<dbReference type="Pfam" id="PF00970">
    <property type="entry name" value="FAD_binding_6"/>
    <property type="match status" value="1"/>
</dbReference>
<dbReference type="EC" id="1.14.12.17" evidence="4"/>
<dbReference type="GO" id="GO:0051536">
    <property type="term" value="F:iron-sulfur cluster binding"/>
    <property type="evidence" value="ECO:0007669"/>
    <property type="project" value="UniProtKB-KW"/>
</dbReference>
<protein>
    <recommendedName>
        <fullName evidence="4">nitric oxide dioxygenase</fullName>
        <ecNumber evidence="4">1.14.12.17</ecNumber>
    </recommendedName>
</protein>
<dbReference type="PRINTS" id="PR00406">
    <property type="entry name" value="CYTB5RDTASE"/>
</dbReference>
<comment type="cofactor">
    <cofactor evidence="14">
        <name>[2Fe-2S] cluster</name>
        <dbReference type="ChEBI" id="CHEBI:190135"/>
    </cofactor>
</comment>
<evidence type="ECO:0000256" key="3">
    <source>
        <dbReference type="ARBA" id="ARBA00006401"/>
    </source>
</evidence>
<evidence type="ECO:0000256" key="8">
    <source>
        <dbReference type="ARBA" id="ARBA00022827"/>
    </source>
</evidence>
<keyword evidence="9" id="KW-0521">NADP</keyword>
<keyword evidence="10" id="KW-0560">Oxidoreductase</keyword>
<dbReference type="InterPro" id="IPR008333">
    <property type="entry name" value="Cbr1-like_FAD-bd_dom"/>
</dbReference>
<evidence type="ECO:0000256" key="13">
    <source>
        <dbReference type="ARBA" id="ARBA00023027"/>
    </source>
</evidence>
<dbReference type="FunFam" id="3.40.50.80:FF:000010">
    <property type="entry name" value="Flavohemoprotein"/>
    <property type="match status" value="1"/>
</dbReference>
<evidence type="ECO:0000256" key="1">
    <source>
        <dbReference type="ARBA" id="ARBA00001970"/>
    </source>
</evidence>
<dbReference type="SUPFAM" id="SSF63380">
    <property type="entry name" value="Riboflavin synthase domain-like"/>
    <property type="match status" value="1"/>
</dbReference>
<evidence type="ECO:0000259" key="18">
    <source>
        <dbReference type="PROSITE" id="PS51384"/>
    </source>
</evidence>
<evidence type="ECO:0000259" key="17">
    <source>
        <dbReference type="PROSITE" id="PS51085"/>
    </source>
</evidence>
<dbReference type="InterPro" id="IPR039261">
    <property type="entry name" value="FNR_nucleotide-bd"/>
</dbReference>
<evidence type="ECO:0000313" key="19">
    <source>
        <dbReference type="EMBL" id="ANY87561.1"/>
    </source>
</evidence>
<keyword evidence="12" id="KW-0411">Iron-sulfur</keyword>
<keyword evidence="11" id="KW-0408">Iron</keyword>
<dbReference type="InterPro" id="IPR017927">
    <property type="entry name" value="FAD-bd_FR_type"/>
</dbReference>
<dbReference type="SUPFAM" id="SSF54292">
    <property type="entry name" value="2Fe-2S ferredoxin-like"/>
    <property type="match status" value="1"/>
</dbReference>
<dbReference type="CDD" id="cd06184">
    <property type="entry name" value="flavohem_like_fad_nad_binding"/>
    <property type="match status" value="1"/>
</dbReference>
<proteinExistence type="inferred from homology"/>